<evidence type="ECO:0000313" key="4">
    <source>
        <dbReference type="EnsemblPlants" id="AES64910"/>
    </source>
</evidence>
<dbReference type="PANTHER" id="PTHR24121">
    <property type="entry name" value="NO MECHANORECEPTOR POTENTIAL C, ISOFORM D-RELATED"/>
    <property type="match status" value="1"/>
</dbReference>
<dbReference type="Pfam" id="PF00023">
    <property type="entry name" value="Ank"/>
    <property type="match status" value="1"/>
</dbReference>
<evidence type="ECO:0000313" key="5">
    <source>
        <dbReference type="Proteomes" id="UP000002051"/>
    </source>
</evidence>
<dbReference type="InterPro" id="IPR002110">
    <property type="entry name" value="Ankyrin_rpt"/>
</dbReference>
<dbReference type="EnsemblPlants" id="AES64910">
    <property type="protein sequence ID" value="AES64910"/>
    <property type="gene ID" value="MTR_2g033050"/>
</dbReference>
<reference evidence="3 5" key="1">
    <citation type="journal article" date="2011" name="Nature">
        <title>The Medicago genome provides insight into the evolution of rhizobial symbioses.</title>
        <authorList>
            <person name="Young N.D."/>
            <person name="Debelle F."/>
            <person name="Oldroyd G.E."/>
            <person name="Geurts R."/>
            <person name="Cannon S.B."/>
            <person name="Udvardi M.K."/>
            <person name="Benedito V.A."/>
            <person name="Mayer K.F."/>
            <person name="Gouzy J."/>
            <person name="Schoof H."/>
            <person name="Van de Peer Y."/>
            <person name="Proost S."/>
            <person name="Cook D.R."/>
            <person name="Meyers B.C."/>
            <person name="Spannagl M."/>
            <person name="Cheung F."/>
            <person name="De Mita S."/>
            <person name="Krishnakumar V."/>
            <person name="Gundlach H."/>
            <person name="Zhou S."/>
            <person name="Mudge J."/>
            <person name="Bharti A.K."/>
            <person name="Murray J.D."/>
            <person name="Naoumkina M.A."/>
            <person name="Rosen B."/>
            <person name="Silverstein K.A."/>
            <person name="Tang H."/>
            <person name="Rombauts S."/>
            <person name="Zhao P.X."/>
            <person name="Zhou P."/>
            <person name="Barbe V."/>
            <person name="Bardou P."/>
            <person name="Bechner M."/>
            <person name="Bellec A."/>
            <person name="Berger A."/>
            <person name="Berges H."/>
            <person name="Bidwell S."/>
            <person name="Bisseling T."/>
            <person name="Choisne N."/>
            <person name="Couloux A."/>
            <person name="Denny R."/>
            <person name="Deshpande S."/>
            <person name="Dai X."/>
            <person name="Doyle J.J."/>
            <person name="Dudez A.M."/>
            <person name="Farmer A.D."/>
            <person name="Fouteau S."/>
            <person name="Franken C."/>
            <person name="Gibelin C."/>
            <person name="Gish J."/>
            <person name="Goldstein S."/>
            <person name="Gonzalez A.J."/>
            <person name="Green P.J."/>
            <person name="Hallab A."/>
            <person name="Hartog M."/>
            <person name="Hua A."/>
            <person name="Humphray S.J."/>
            <person name="Jeong D.H."/>
            <person name="Jing Y."/>
            <person name="Jocker A."/>
            <person name="Kenton S.M."/>
            <person name="Kim D.J."/>
            <person name="Klee K."/>
            <person name="Lai H."/>
            <person name="Lang C."/>
            <person name="Lin S."/>
            <person name="Macmil S.L."/>
            <person name="Magdelenat G."/>
            <person name="Matthews L."/>
            <person name="McCorrison J."/>
            <person name="Monaghan E.L."/>
            <person name="Mun J.H."/>
            <person name="Najar F.Z."/>
            <person name="Nicholson C."/>
            <person name="Noirot C."/>
            <person name="O'Bleness M."/>
            <person name="Paule C.R."/>
            <person name="Poulain J."/>
            <person name="Prion F."/>
            <person name="Qin B."/>
            <person name="Qu C."/>
            <person name="Retzel E.F."/>
            <person name="Riddle C."/>
            <person name="Sallet E."/>
            <person name="Samain S."/>
            <person name="Samson N."/>
            <person name="Sanders I."/>
            <person name="Saurat O."/>
            <person name="Scarpelli C."/>
            <person name="Schiex T."/>
            <person name="Segurens B."/>
            <person name="Severin A.J."/>
            <person name="Sherrier D.J."/>
            <person name="Shi R."/>
            <person name="Sims S."/>
            <person name="Singer S.R."/>
            <person name="Sinharoy S."/>
            <person name="Sterck L."/>
            <person name="Viollet A."/>
            <person name="Wang B.B."/>
            <person name="Wang K."/>
            <person name="Wang M."/>
            <person name="Wang X."/>
            <person name="Warfsmann J."/>
            <person name="Weissenbach J."/>
            <person name="White D.D."/>
            <person name="White J.D."/>
            <person name="Wiley G.B."/>
            <person name="Wincker P."/>
            <person name="Xing Y."/>
            <person name="Yang L."/>
            <person name="Yao Z."/>
            <person name="Ying F."/>
            <person name="Zhai J."/>
            <person name="Zhou L."/>
            <person name="Zuber A."/>
            <person name="Denarie J."/>
            <person name="Dixon R.A."/>
            <person name="May G.D."/>
            <person name="Schwartz D.C."/>
            <person name="Rogers J."/>
            <person name="Quetier F."/>
            <person name="Town C.D."/>
            <person name="Roe B.A."/>
        </authorList>
    </citation>
    <scope>NUCLEOTIDE SEQUENCE [LARGE SCALE GENOMIC DNA]</scope>
    <source>
        <strain evidence="3">A17</strain>
        <strain evidence="4 5">cv. Jemalong A17</strain>
    </source>
</reference>
<gene>
    <name evidence="3" type="ordered locus">MTR_2g033050</name>
</gene>
<accession>A0A0C3V0M1</accession>
<dbReference type="HOGENOM" id="CLU_000134_36_6_1"/>
<dbReference type="SMART" id="SM00248">
    <property type="entry name" value="ANK"/>
    <property type="match status" value="9"/>
</dbReference>
<dbReference type="SUPFAM" id="SSF48403">
    <property type="entry name" value="Ankyrin repeat"/>
    <property type="match status" value="2"/>
</dbReference>
<reference evidence="4" key="3">
    <citation type="submission" date="2015-04" db="UniProtKB">
        <authorList>
            <consortium name="EnsemblPlants"/>
        </authorList>
    </citation>
    <scope>IDENTIFICATION</scope>
    <source>
        <strain evidence="4">cv. Jemalong A17</strain>
    </source>
</reference>
<name>G7IL25_MEDTR</name>
<dbReference type="Proteomes" id="UP000002051">
    <property type="component" value="Chromosome 2"/>
</dbReference>
<evidence type="ECO:0000256" key="1">
    <source>
        <dbReference type="ARBA" id="ARBA00004413"/>
    </source>
</evidence>
<dbReference type="STRING" id="3880.G7IL25"/>
<dbReference type="EMBL" id="CM001218">
    <property type="protein sequence ID" value="AES64910.2"/>
    <property type="molecule type" value="Genomic_DNA"/>
</dbReference>
<dbReference type="AlphaFoldDB" id="G7IL25"/>
<dbReference type="Gene3D" id="1.25.40.20">
    <property type="entry name" value="Ankyrin repeat-containing domain"/>
    <property type="match status" value="3"/>
</dbReference>
<sequence>MNEIETPMENTVLHIAAWYGNNEIVNLVIERVPKLLFKFNKNNDSAFHVAANGGHISTVEKLLANYVNIERHDIKMAWLEYTKKNKDDQEDYDEKSNMEDLLNFVKEKNVRGNTMLHEAMLSDKSNMSRGMIFKVCELYKTEDLSGYSLANSCYEFALDIINHAKESVLFLAVVKGDKDAVELILKNCPQNVKPEGLSPVGAAILMQKHNNEMLSTILENKPTWVHSRDKHERLPLHYAASIGYLEGVELLIDKCKCCTIQRDKLCYFPIHVASYGGHVEVVKKLLEYCPDPTEMLDTSHKRNILHVASKYGKYEVVQYILQSQIPGLDKMINQKDNKGDTPLHLAARSCHPTTVYYLVNQSKERVKLDLVNQNNETALDIVTTLFELDKSSLRQANSSIQVQTCKFITEFLV</sequence>
<proteinExistence type="predicted"/>
<keyword evidence="5" id="KW-1185">Reference proteome</keyword>
<dbReference type="Pfam" id="PF12796">
    <property type="entry name" value="Ank_2"/>
    <property type="match status" value="2"/>
</dbReference>
<dbReference type="eggNOG" id="KOG0504">
    <property type="taxonomic scope" value="Eukaryota"/>
</dbReference>
<accession>G7IL25</accession>
<keyword evidence="2" id="KW-0040">ANK repeat</keyword>
<evidence type="ECO:0000313" key="3">
    <source>
        <dbReference type="EMBL" id="AES64910.2"/>
    </source>
</evidence>
<evidence type="ECO:0000256" key="2">
    <source>
        <dbReference type="PROSITE-ProRule" id="PRU00023"/>
    </source>
</evidence>
<protein>
    <submittedName>
        <fullName evidence="3">Ankyrin repeat protein</fullName>
    </submittedName>
</protein>
<dbReference type="PANTHER" id="PTHR24121:SF22">
    <property type="entry name" value="PROTEIN ACCELERATED CELL DEATH 6-LIKE"/>
    <property type="match status" value="1"/>
</dbReference>
<reference evidence="3 5" key="2">
    <citation type="journal article" date="2014" name="BMC Genomics">
        <title>An improved genome release (version Mt4.0) for the model legume Medicago truncatula.</title>
        <authorList>
            <person name="Tang H."/>
            <person name="Krishnakumar V."/>
            <person name="Bidwell S."/>
            <person name="Rosen B."/>
            <person name="Chan A."/>
            <person name="Zhou S."/>
            <person name="Gentzbittel L."/>
            <person name="Childs K.L."/>
            <person name="Yandell M."/>
            <person name="Gundlach H."/>
            <person name="Mayer K.F."/>
            <person name="Schwartz D.C."/>
            <person name="Town C.D."/>
        </authorList>
    </citation>
    <scope>GENOME REANNOTATION</scope>
    <source>
        <strain evidence="4 5">cv. Jemalong A17</strain>
    </source>
</reference>
<dbReference type="GO" id="GO:0005886">
    <property type="term" value="C:plasma membrane"/>
    <property type="evidence" value="ECO:0007669"/>
    <property type="project" value="UniProtKB-SubCell"/>
</dbReference>
<feature type="repeat" description="ANK" evidence="2">
    <location>
        <begin position="42"/>
        <end position="74"/>
    </location>
</feature>
<dbReference type="PROSITE" id="PS50088">
    <property type="entry name" value="ANK_REPEAT"/>
    <property type="match status" value="1"/>
</dbReference>
<organism evidence="3 5">
    <name type="scientific">Medicago truncatula</name>
    <name type="common">Barrel medic</name>
    <name type="synonym">Medicago tribuloides</name>
    <dbReference type="NCBI Taxonomy" id="3880"/>
    <lineage>
        <taxon>Eukaryota</taxon>
        <taxon>Viridiplantae</taxon>
        <taxon>Streptophyta</taxon>
        <taxon>Embryophyta</taxon>
        <taxon>Tracheophyta</taxon>
        <taxon>Spermatophyta</taxon>
        <taxon>Magnoliopsida</taxon>
        <taxon>eudicotyledons</taxon>
        <taxon>Gunneridae</taxon>
        <taxon>Pentapetalae</taxon>
        <taxon>rosids</taxon>
        <taxon>fabids</taxon>
        <taxon>Fabales</taxon>
        <taxon>Fabaceae</taxon>
        <taxon>Papilionoideae</taxon>
        <taxon>50 kb inversion clade</taxon>
        <taxon>NPAAA clade</taxon>
        <taxon>Hologalegina</taxon>
        <taxon>IRL clade</taxon>
        <taxon>Trifolieae</taxon>
        <taxon>Medicago</taxon>
    </lineage>
</organism>
<comment type="subcellular location">
    <subcellularLocation>
        <location evidence="1">Cell membrane</location>
        <topology evidence="1">Peripheral membrane protein</topology>
        <orientation evidence="1">Cytoplasmic side</orientation>
    </subcellularLocation>
</comment>
<dbReference type="InterPro" id="IPR036770">
    <property type="entry name" value="Ankyrin_rpt-contain_sf"/>
</dbReference>
<dbReference type="PaxDb" id="3880-AES64910"/>